<evidence type="ECO:0000313" key="1">
    <source>
        <dbReference type="EMBL" id="KAJ8685875.1"/>
    </source>
</evidence>
<proteinExistence type="predicted"/>
<organism evidence="1 2">
    <name type="scientific">Eretmocerus hayati</name>
    <dbReference type="NCBI Taxonomy" id="131215"/>
    <lineage>
        <taxon>Eukaryota</taxon>
        <taxon>Metazoa</taxon>
        <taxon>Ecdysozoa</taxon>
        <taxon>Arthropoda</taxon>
        <taxon>Hexapoda</taxon>
        <taxon>Insecta</taxon>
        <taxon>Pterygota</taxon>
        <taxon>Neoptera</taxon>
        <taxon>Endopterygota</taxon>
        <taxon>Hymenoptera</taxon>
        <taxon>Apocrita</taxon>
        <taxon>Proctotrupomorpha</taxon>
        <taxon>Chalcidoidea</taxon>
        <taxon>Aphelinidae</taxon>
        <taxon>Aphelininae</taxon>
        <taxon>Eretmocerus</taxon>
    </lineage>
</organism>
<dbReference type="Proteomes" id="UP001239111">
    <property type="component" value="Chromosome 1"/>
</dbReference>
<protein>
    <submittedName>
        <fullName evidence="1">Uncharacterized protein</fullName>
    </submittedName>
</protein>
<sequence>MICTRCISLSDDSLSDFDRMLSRKKEEQYRRRKRKDIDIINDNDDVIAKLLADMRAAYEEDRKLNELNQPAKNKIAMLPKALSQLKKHDLQLAFLEHNVLSVLTDWLSPMPDRSLPSLKIRDSLLKLLCEVSNTDIST</sequence>
<gene>
    <name evidence="1" type="ORF">QAD02_021668</name>
</gene>
<accession>A0ACC2PVQ2</accession>
<dbReference type="EMBL" id="CM056741">
    <property type="protein sequence ID" value="KAJ8685875.1"/>
    <property type="molecule type" value="Genomic_DNA"/>
</dbReference>
<evidence type="ECO:0000313" key="2">
    <source>
        <dbReference type="Proteomes" id="UP001239111"/>
    </source>
</evidence>
<keyword evidence="2" id="KW-1185">Reference proteome</keyword>
<name>A0ACC2PVQ2_9HYME</name>
<reference evidence="1" key="1">
    <citation type="submission" date="2023-04" db="EMBL/GenBank/DDBJ databases">
        <title>A chromosome-level genome assembly of the parasitoid wasp Eretmocerus hayati.</title>
        <authorList>
            <person name="Zhong Y."/>
            <person name="Liu S."/>
            <person name="Liu Y."/>
        </authorList>
    </citation>
    <scope>NUCLEOTIDE SEQUENCE</scope>
    <source>
        <strain evidence="1">ZJU_SS_LIU_2023</strain>
    </source>
</reference>
<comment type="caution">
    <text evidence="1">The sequence shown here is derived from an EMBL/GenBank/DDBJ whole genome shotgun (WGS) entry which is preliminary data.</text>
</comment>